<feature type="domain" description="CCHC-type" evidence="4">
    <location>
        <begin position="120"/>
        <end position="133"/>
    </location>
</feature>
<dbReference type="InterPro" id="IPR036875">
    <property type="entry name" value="Znf_CCHC_sf"/>
</dbReference>
<feature type="region of interest" description="Disordered" evidence="3">
    <location>
        <begin position="63"/>
        <end position="106"/>
    </location>
</feature>
<reference evidence="5" key="1">
    <citation type="submission" date="2023-11" db="EMBL/GenBank/DDBJ databases">
        <title>Genome assemblies of two species of porcelain crab, Petrolisthes cinctipes and Petrolisthes manimaculis (Anomura: Porcellanidae).</title>
        <authorList>
            <person name="Angst P."/>
        </authorList>
    </citation>
    <scope>NUCLEOTIDE SEQUENCE</scope>
    <source>
        <strain evidence="5">PB745_02</strain>
        <tissue evidence="5">Gill</tissue>
    </source>
</reference>
<organism evidence="5 6">
    <name type="scientific">Petrolisthes manimaculis</name>
    <dbReference type="NCBI Taxonomy" id="1843537"/>
    <lineage>
        <taxon>Eukaryota</taxon>
        <taxon>Metazoa</taxon>
        <taxon>Ecdysozoa</taxon>
        <taxon>Arthropoda</taxon>
        <taxon>Crustacea</taxon>
        <taxon>Multicrustacea</taxon>
        <taxon>Malacostraca</taxon>
        <taxon>Eumalacostraca</taxon>
        <taxon>Eucarida</taxon>
        <taxon>Decapoda</taxon>
        <taxon>Pleocyemata</taxon>
        <taxon>Anomura</taxon>
        <taxon>Galatheoidea</taxon>
        <taxon>Porcellanidae</taxon>
        <taxon>Petrolisthes</taxon>
    </lineage>
</organism>
<feature type="compositionally biased region" description="Polar residues" evidence="3">
    <location>
        <begin position="159"/>
        <end position="172"/>
    </location>
</feature>
<dbReference type="AlphaFoldDB" id="A0AAE1UGI8"/>
<accession>A0AAE1UGI8</accession>
<sequence length="314" mass="34411">MAEYQLLKEYAELGQTLGYSGEGLQKFVSELLQQERQRRTEERNEEKENLQLQLEIEKTILAATQAASTAPPSPQVAVPKPKLPGQEIKDTGSRQSETSKTTTTPHANVIREQDRVRRQCFLCHRSGHVARDCWTSGKGHKLQNVGSKEKDVTSAACKESTSNPTGSLSTGATIGDSFTHGTTFSATSEAPGGSDASTVCWEDEEHPLTTEGTMTCEDPFSGMCLSPDDIEGAVVTRAQHRRDQQPRRPLKVVVEGGLENRPITIAEQESDENLLSHCQVNLRVFEVRDGGRKPAVAEEGVSPTLSVPESRVVW</sequence>
<feature type="region of interest" description="Disordered" evidence="3">
    <location>
        <begin position="152"/>
        <end position="174"/>
    </location>
</feature>
<evidence type="ECO:0000256" key="1">
    <source>
        <dbReference type="PROSITE-ProRule" id="PRU00047"/>
    </source>
</evidence>
<dbReference type="InterPro" id="IPR001878">
    <property type="entry name" value="Znf_CCHC"/>
</dbReference>
<dbReference type="GO" id="GO:0008270">
    <property type="term" value="F:zinc ion binding"/>
    <property type="evidence" value="ECO:0007669"/>
    <property type="project" value="UniProtKB-KW"/>
</dbReference>
<evidence type="ECO:0000259" key="4">
    <source>
        <dbReference type="PROSITE" id="PS50158"/>
    </source>
</evidence>
<feature type="region of interest" description="Disordered" evidence="3">
    <location>
        <begin position="180"/>
        <end position="199"/>
    </location>
</feature>
<evidence type="ECO:0000256" key="3">
    <source>
        <dbReference type="SAM" id="MobiDB-lite"/>
    </source>
</evidence>
<keyword evidence="2" id="KW-0175">Coiled coil</keyword>
<keyword evidence="1" id="KW-0479">Metal-binding</keyword>
<keyword evidence="1" id="KW-0863">Zinc-finger</keyword>
<dbReference type="GO" id="GO:0003676">
    <property type="term" value="F:nucleic acid binding"/>
    <property type="evidence" value="ECO:0007669"/>
    <property type="project" value="InterPro"/>
</dbReference>
<dbReference type="SMART" id="SM00343">
    <property type="entry name" value="ZnF_C2HC"/>
    <property type="match status" value="1"/>
</dbReference>
<proteinExistence type="predicted"/>
<feature type="compositionally biased region" description="Polar residues" evidence="3">
    <location>
        <begin position="93"/>
        <end position="106"/>
    </location>
</feature>
<feature type="coiled-coil region" evidence="2">
    <location>
        <begin position="24"/>
        <end position="57"/>
    </location>
</feature>
<keyword evidence="6" id="KW-1185">Reference proteome</keyword>
<name>A0AAE1UGI8_9EUCA</name>
<feature type="compositionally biased region" description="Low complexity" evidence="3">
    <location>
        <begin position="63"/>
        <end position="79"/>
    </location>
</feature>
<gene>
    <name evidence="5" type="ORF">Pmani_010624</name>
</gene>
<protein>
    <recommendedName>
        <fullName evidence="4">CCHC-type domain-containing protein</fullName>
    </recommendedName>
</protein>
<dbReference type="SUPFAM" id="SSF57756">
    <property type="entry name" value="Retrovirus zinc finger-like domains"/>
    <property type="match status" value="1"/>
</dbReference>
<evidence type="ECO:0000256" key="2">
    <source>
        <dbReference type="SAM" id="Coils"/>
    </source>
</evidence>
<keyword evidence="1" id="KW-0862">Zinc</keyword>
<dbReference type="EMBL" id="JAWZYT010000843">
    <property type="protein sequence ID" value="KAK4318365.1"/>
    <property type="molecule type" value="Genomic_DNA"/>
</dbReference>
<dbReference type="Proteomes" id="UP001292094">
    <property type="component" value="Unassembled WGS sequence"/>
</dbReference>
<dbReference type="Gene3D" id="4.10.60.10">
    <property type="entry name" value="Zinc finger, CCHC-type"/>
    <property type="match status" value="1"/>
</dbReference>
<evidence type="ECO:0000313" key="5">
    <source>
        <dbReference type="EMBL" id="KAK4318365.1"/>
    </source>
</evidence>
<evidence type="ECO:0000313" key="6">
    <source>
        <dbReference type="Proteomes" id="UP001292094"/>
    </source>
</evidence>
<dbReference type="PROSITE" id="PS50158">
    <property type="entry name" value="ZF_CCHC"/>
    <property type="match status" value="1"/>
</dbReference>
<comment type="caution">
    <text evidence="5">The sequence shown here is derived from an EMBL/GenBank/DDBJ whole genome shotgun (WGS) entry which is preliminary data.</text>
</comment>